<feature type="transmembrane region" description="Helical" evidence="1">
    <location>
        <begin position="188"/>
        <end position="211"/>
    </location>
</feature>
<keyword evidence="1" id="KW-0812">Transmembrane</keyword>
<evidence type="ECO:0000259" key="3">
    <source>
        <dbReference type="Pfam" id="PF26059"/>
    </source>
</evidence>
<keyword evidence="2" id="KW-0732">Signal</keyword>
<dbReference type="OrthoDB" id="4375981at2"/>
<reference evidence="5" key="1">
    <citation type="submission" date="2009-10" db="EMBL/GenBank/DDBJ databases">
        <title>The complete chromosome of Gordonia bronchialis DSM 43247.</title>
        <authorList>
            <consortium name="US DOE Joint Genome Institute (JGI-PGF)"/>
            <person name="Lucas S."/>
            <person name="Copeland A."/>
            <person name="Lapidus A."/>
            <person name="Glavina del Rio T."/>
            <person name="Dalin E."/>
            <person name="Tice H."/>
            <person name="Bruce D."/>
            <person name="Goodwin L."/>
            <person name="Pitluck S."/>
            <person name="Kyrpides N."/>
            <person name="Mavromatis K."/>
            <person name="Ivanova N."/>
            <person name="Ovchinnikova G."/>
            <person name="Saunders E."/>
            <person name="Brettin T."/>
            <person name="Detter J.C."/>
            <person name="Han C."/>
            <person name="Larimer F."/>
            <person name="Land M."/>
            <person name="Hauser L."/>
            <person name="Markowitz V."/>
            <person name="Cheng J.-F."/>
            <person name="Hugenholtz P."/>
            <person name="Woyke T."/>
            <person name="Wu D."/>
            <person name="Jando M."/>
            <person name="Schneider S."/>
            <person name="Goeker M."/>
            <person name="Klenk H.-P."/>
            <person name="Eisen J.A."/>
        </authorList>
    </citation>
    <scope>NUCLEOTIDE SEQUENCE [LARGE SCALE GENOMIC DNA]</scope>
    <source>
        <strain evidence="5">ATCC 25592 / DSM 43247 / BCRC 13721 / JCM 3198 / KCTC 3076 / NBRC 16047 / NCTC 10667</strain>
    </source>
</reference>
<reference evidence="4 5" key="2">
    <citation type="journal article" date="2010" name="Stand. Genomic Sci.">
        <title>Complete genome sequence of Gordonia bronchialis type strain (3410).</title>
        <authorList>
            <person name="Ivanova N."/>
            <person name="Sikorski J."/>
            <person name="Jando M."/>
            <person name="Lapidus A."/>
            <person name="Nolan M."/>
            <person name="Lucas S."/>
            <person name="Del Rio T.G."/>
            <person name="Tice H."/>
            <person name="Copeland A."/>
            <person name="Cheng J.F."/>
            <person name="Chen F."/>
            <person name="Bruce D."/>
            <person name="Goodwin L."/>
            <person name="Pitluck S."/>
            <person name="Mavromatis K."/>
            <person name="Ovchinnikova G."/>
            <person name="Pati A."/>
            <person name="Chen A."/>
            <person name="Palaniappan K."/>
            <person name="Land M."/>
            <person name="Hauser L."/>
            <person name="Chang Y.J."/>
            <person name="Jeffries C.D."/>
            <person name="Chain P."/>
            <person name="Saunders E."/>
            <person name="Han C."/>
            <person name="Detter J.C."/>
            <person name="Brettin T."/>
            <person name="Rohde M."/>
            <person name="Goker M."/>
            <person name="Bristow J."/>
            <person name="Eisen J.A."/>
            <person name="Markowitz V."/>
            <person name="Hugenholtz P."/>
            <person name="Klenk H.P."/>
            <person name="Kyrpides N.C."/>
        </authorList>
    </citation>
    <scope>NUCLEOTIDE SEQUENCE [LARGE SCALE GENOMIC DNA]</scope>
    <source>
        <strain evidence="5">ATCC 25592 / DSM 43247 / BCRC 13721 / JCM 3198 / KCTC 3076 / NBRC 16047 / NCTC 10667</strain>
    </source>
</reference>
<dbReference type="Proteomes" id="UP000001219">
    <property type="component" value="Chromosome"/>
</dbReference>
<dbReference type="EMBL" id="CP001802">
    <property type="protein sequence ID" value="ACY23188.1"/>
    <property type="molecule type" value="Genomic_DNA"/>
</dbReference>
<feature type="domain" description="DUF8020" evidence="3">
    <location>
        <begin position="36"/>
        <end position="99"/>
    </location>
</feature>
<feature type="transmembrane region" description="Helical" evidence="1">
    <location>
        <begin position="153"/>
        <end position="181"/>
    </location>
</feature>
<sequence length="223" mass="23038">MWLLAVISLATIAITCAAGTVRAAPAASGTVQALLSMSSNSVLLDIRDGSASVDSRGLSIRNTAGQEVLRMPLHYRVENRQFPIDPTLSGNRVHLTPSKNVARSTLIDPVQINPLRAQIRHLAAGPVTRQERDDQALNRFSQQLSAGMTVSSLIGTAIGALLGGFIGCALGIVAAVVGCLVGVAPAAAIGGIIGMSLGGGGTVIIAGLQYLQTIQSPFKPPRR</sequence>
<accession>D0L4G3</accession>
<feature type="chain" id="PRO_5003011060" description="DUF8020 domain-containing protein" evidence="2">
    <location>
        <begin position="24"/>
        <end position="223"/>
    </location>
</feature>
<dbReference type="HOGENOM" id="CLU_089621_0_0_11"/>
<dbReference type="InterPro" id="IPR058333">
    <property type="entry name" value="DUF8020"/>
</dbReference>
<evidence type="ECO:0000256" key="2">
    <source>
        <dbReference type="SAM" id="SignalP"/>
    </source>
</evidence>
<evidence type="ECO:0000256" key="1">
    <source>
        <dbReference type="SAM" id="Phobius"/>
    </source>
</evidence>
<evidence type="ECO:0000313" key="5">
    <source>
        <dbReference type="Proteomes" id="UP000001219"/>
    </source>
</evidence>
<dbReference type="AlphaFoldDB" id="D0L4G3"/>
<dbReference type="KEGG" id="gbr:Gbro_4018"/>
<feature type="signal peptide" evidence="2">
    <location>
        <begin position="1"/>
        <end position="23"/>
    </location>
</feature>
<gene>
    <name evidence="4" type="ordered locus">Gbro_4018</name>
</gene>
<keyword evidence="1" id="KW-1133">Transmembrane helix</keyword>
<dbReference type="Pfam" id="PF26059">
    <property type="entry name" value="DUF8020"/>
    <property type="match status" value="1"/>
</dbReference>
<keyword evidence="5" id="KW-1185">Reference proteome</keyword>
<name>D0L4G3_GORB4</name>
<dbReference type="RefSeq" id="WP_012835691.1">
    <property type="nucleotide sequence ID" value="NC_013441.1"/>
</dbReference>
<keyword evidence="1" id="KW-0472">Membrane</keyword>
<organism evidence="4 5">
    <name type="scientific">Gordonia bronchialis (strain ATCC 25592 / DSM 43247 / BCRC 13721 / JCM 3198 / KCTC 3076 / NBRC 16047 / NCTC 10667)</name>
    <name type="common">Rhodococcus bronchialis</name>
    <dbReference type="NCBI Taxonomy" id="526226"/>
    <lineage>
        <taxon>Bacteria</taxon>
        <taxon>Bacillati</taxon>
        <taxon>Actinomycetota</taxon>
        <taxon>Actinomycetes</taxon>
        <taxon>Mycobacteriales</taxon>
        <taxon>Gordoniaceae</taxon>
        <taxon>Gordonia</taxon>
    </lineage>
</organism>
<dbReference type="eggNOG" id="ENOG5032AP6">
    <property type="taxonomic scope" value="Bacteria"/>
</dbReference>
<evidence type="ECO:0000313" key="4">
    <source>
        <dbReference type="EMBL" id="ACY23188.1"/>
    </source>
</evidence>
<proteinExistence type="predicted"/>
<protein>
    <recommendedName>
        <fullName evidence="3">DUF8020 domain-containing protein</fullName>
    </recommendedName>
</protein>